<dbReference type="PANTHER" id="PTHR47053">
    <property type="entry name" value="MUREIN DD-ENDOPEPTIDASE MEPH-RELATED"/>
    <property type="match status" value="1"/>
</dbReference>
<dbReference type="SUPFAM" id="SSF54001">
    <property type="entry name" value="Cysteine proteinases"/>
    <property type="match status" value="1"/>
</dbReference>
<dbReference type="SUPFAM" id="SSF82057">
    <property type="entry name" value="Prokaryotic SH3-related domain"/>
    <property type="match status" value="1"/>
</dbReference>
<keyword evidence="2" id="KW-0645">Protease</keyword>
<keyword evidence="5" id="KW-0732">Signal</keyword>
<dbReference type="EMBL" id="JAOYOD010000001">
    <property type="protein sequence ID" value="MCV9385799.1"/>
    <property type="molecule type" value="Genomic_DNA"/>
</dbReference>
<keyword evidence="3" id="KW-0378">Hydrolase</keyword>
<dbReference type="PANTHER" id="PTHR47053:SF1">
    <property type="entry name" value="MUREIN DD-ENDOPEPTIDASE MEPH-RELATED"/>
    <property type="match status" value="1"/>
</dbReference>
<organism evidence="7 8">
    <name type="scientific">Reichenbachiella ulvae</name>
    <dbReference type="NCBI Taxonomy" id="2980104"/>
    <lineage>
        <taxon>Bacteria</taxon>
        <taxon>Pseudomonadati</taxon>
        <taxon>Bacteroidota</taxon>
        <taxon>Cytophagia</taxon>
        <taxon>Cytophagales</taxon>
        <taxon>Reichenbachiellaceae</taxon>
        <taxon>Reichenbachiella</taxon>
    </lineage>
</organism>
<dbReference type="Proteomes" id="UP001300692">
    <property type="component" value="Unassembled WGS sequence"/>
</dbReference>
<comment type="caution">
    <text evidence="7">The sequence shown here is derived from an EMBL/GenBank/DDBJ whole genome shotgun (WGS) entry which is preliminary data.</text>
</comment>
<dbReference type="RefSeq" id="WP_264136582.1">
    <property type="nucleotide sequence ID" value="NZ_JAOYOD010000001.1"/>
</dbReference>
<evidence type="ECO:0000259" key="6">
    <source>
        <dbReference type="PROSITE" id="PS51935"/>
    </source>
</evidence>
<dbReference type="Gene3D" id="2.30.30.40">
    <property type="entry name" value="SH3 Domains"/>
    <property type="match status" value="2"/>
</dbReference>
<evidence type="ECO:0000313" key="7">
    <source>
        <dbReference type="EMBL" id="MCV9385799.1"/>
    </source>
</evidence>
<dbReference type="InterPro" id="IPR041382">
    <property type="entry name" value="SH3_16"/>
</dbReference>
<reference evidence="7 8" key="1">
    <citation type="submission" date="2022-10" db="EMBL/GenBank/DDBJ databases">
        <title>Comparative genomics and taxonomic characterization of three novel marine species of genus Reichenbachiella exhibiting antioxidant and polysaccharide degradation activities.</title>
        <authorList>
            <person name="Muhammad N."/>
            <person name="Lee Y.-J."/>
            <person name="Ko J."/>
            <person name="Kim S.-G."/>
        </authorList>
    </citation>
    <scope>NUCLEOTIDE SEQUENCE [LARGE SCALE GENOMIC DNA]</scope>
    <source>
        <strain evidence="7 8">ABR2-5</strain>
    </source>
</reference>
<evidence type="ECO:0000256" key="2">
    <source>
        <dbReference type="ARBA" id="ARBA00022670"/>
    </source>
</evidence>
<comment type="similarity">
    <text evidence="1">Belongs to the peptidase C40 family.</text>
</comment>
<feature type="signal peptide" evidence="5">
    <location>
        <begin position="1"/>
        <end position="23"/>
    </location>
</feature>
<keyword evidence="8" id="KW-1185">Reference proteome</keyword>
<name>A0ABT3CQ78_9BACT</name>
<evidence type="ECO:0000256" key="4">
    <source>
        <dbReference type="ARBA" id="ARBA00022807"/>
    </source>
</evidence>
<keyword evidence="4" id="KW-0788">Thiol protease</keyword>
<gene>
    <name evidence="7" type="ORF">N7U62_03950</name>
</gene>
<feature type="chain" id="PRO_5046270986" evidence="5">
    <location>
        <begin position="24"/>
        <end position="391"/>
    </location>
</feature>
<accession>A0ABT3CQ78</accession>
<dbReference type="InterPro" id="IPR051202">
    <property type="entry name" value="Peptidase_C40"/>
</dbReference>
<evidence type="ECO:0000256" key="5">
    <source>
        <dbReference type="SAM" id="SignalP"/>
    </source>
</evidence>
<dbReference type="InterPro" id="IPR000064">
    <property type="entry name" value="NLP_P60_dom"/>
</dbReference>
<evidence type="ECO:0000256" key="1">
    <source>
        <dbReference type="ARBA" id="ARBA00007074"/>
    </source>
</evidence>
<dbReference type="Pfam" id="PF00877">
    <property type="entry name" value="NLPC_P60"/>
    <property type="match status" value="1"/>
</dbReference>
<dbReference type="InterPro" id="IPR038765">
    <property type="entry name" value="Papain-like_cys_pep_sf"/>
</dbReference>
<sequence length="391" mass="44064">MFKNFVLTFGMLIFGLFIFTRCANDDAAKQQSFSLLRDSVKNVYAPDKRVALFTIELDREEDSWVLTGDSDQPEAVAVLRASLIKQGIEVEDKVHMLPDSTVGDSSYAIVNNSVANIRSDSRHSSELATQALLGMKLKVLKRLEEWYLIQTPDDYISWVDHGGVQLMTSSEQLRWSKMPQIIYMNNYGNVYQDEEETAIVSDIVLGGRLVKLGESSQYYKVSYPDLRVGFVRKSEASDFQDWREGVEPSGEQVISYAQSLLGSPYLWGGTSTKGMDCSGFTKTAYLMNGYIIPRDASQQVNAGEVVDPDLNFEGLEKGDLLFFGRFATDSTSQRVTHVGLWMGDSSFIHASKQVRISSVDPESPNYDEFNKSRYLGSRRYLGNEKGITKWY</sequence>
<dbReference type="PROSITE" id="PS51935">
    <property type="entry name" value="NLPC_P60"/>
    <property type="match status" value="1"/>
</dbReference>
<dbReference type="Gene3D" id="3.90.1720.10">
    <property type="entry name" value="endopeptidase domain like (from Nostoc punctiforme)"/>
    <property type="match status" value="1"/>
</dbReference>
<feature type="domain" description="NlpC/P60" evidence="6">
    <location>
        <begin position="247"/>
        <end position="381"/>
    </location>
</feature>
<evidence type="ECO:0000313" key="8">
    <source>
        <dbReference type="Proteomes" id="UP001300692"/>
    </source>
</evidence>
<protein>
    <submittedName>
        <fullName evidence="7">C40 family peptidase</fullName>
    </submittedName>
</protein>
<dbReference type="Pfam" id="PF18348">
    <property type="entry name" value="SH3_16"/>
    <property type="match status" value="1"/>
</dbReference>
<proteinExistence type="inferred from homology"/>
<evidence type="ECO:0000256" key="3">
    <source>
        <dbReference type="ARBA" id="ARBA00022801"/>
    </source>
</evidence>